<dbReference type="GO" id="GO:0008270">
    <property type="term" value="F:zinc ion binding"/>
    <property type="evidence" value="ECO:0007669"/>
    <property type="project" value="UniProtKB-KW"/>
</dbReference>
<keyword evidence="8" id="KW-1185">Reference proteome</keyword>
<feature type="domain" description="RING-type" evidence="6">
    <location>
        <begin position="234"/>
        <end position="280"/>
    </location>
</feature>
<dbReference type="Gene3D" id="3.30.40.10">
    <property type="entry name" value="Zinc/RING finger domain, C3HC4 (zinc finger)"/>
    <property type="match status" value="1"/>
</dbReference>
<keyword evidence="5" id="KW-0472">Membrane</keyword>
<dbReference type="AlphaFoldDB" id="A0AAE9JB76"/>
<name>A0AAE9JB76_CAEBR</name>
<dbReference type="InterPro" id="IPR017907">
    <property type="entry name" value="Znf_RING_CS"/>
</dbReference>
<proteinExistence type="predicted"/>
<feature type="transmembrane region" description="Helical" evidence="5">
    <location>
        <begin position="175"/>
        <end position="203"/>
    </location>
</feature>
<evidence type="ECO:0000256" key="1">
    <source>
        <dbReference type="ARBA" id="ARBA00022723"/>
    </source>
</evidence>
<feature type="transmembrane region" description="Helical" evidence="5">
    <location>
        <begin position="20"/>
        <end position="38"/>
    </location>
</feature>
<sequence>MCILRMPNLCVKYLRWHSYATVILTTVYVLYLILNTIVAENLTLAVILFGSILVGGMISYGFHQLVLIIMKCISVSTVKQAKVIVYIALINSAISGYAPRVIVCFVGWDFNKMLFTVFGSLYLSVFSKFQYFSSVDYKVKYISRPRSISILFGIHVVLLIASLKIGMLHHDVWDTVAICAVQILFTPLCLLSTVDLMMVVLGAEEVRFFPNSRNSVQPASGENIQVVERSSINCRICRLEFTSERCPRMFRECGHSVCNTCAIRFVAKHYGRYAECPFCHWITVVRGSIENMPKNYMLMDLVDEVKQKF</sequence>
<accession>A0AAE9JB76</accession>
<evidence type="ECO:0000256" key="5">
    <source>
        <dbReference type="SAM" id="Phobius"/>
    </source>
</evidence>
<organism evidence="7 8">
    <name type="scientific">Caenorhabditis briggsae</name>
    <dbReference type="NCBI Taxonomy" id="6238"/>
    <lineage>
        <taxon>Eukaryota</taxon>
        <taxon>Metazoa</taxon>
        <taxon>Ecdysozoa</taxon>
        <taxon>Nematoda</taxon>
        <taxon>Chromadorea</taxon>
        <taxon>Rhabditida</taxon>
        <taxon>Rhabditina</taxon>
        <taxon>Rhabditomorpha</taxon>
        <taxon>Rhabditoidea</taxon>
        <taxon>Rhabditidae</taxon>
        <taxon>Peloderinae</taxon>
        <taxon>Caenorhabditis</taxon>
    </lineage>
</organism>
<evidence type="ECO:0000256" key="4">
    <source>
        <dbReference type="PROSITE-ProRule" id="PRU00175"/>
    </source>
</evidence>
<keyword evidence="2 4" id="KW-0863">Zinc-finger</keyword>
<dbReference type="PANTHER" id="PTHR47156">
    <property type="entry name" value="PROTEIN CBG20824"/>
    <property type="match status" value="1"/>
</dbReference>
<evidence type="ECO:0000313" key="7">
    <source>
        <dbReference type="EMBL" id="UMM21192.1"/>
    </source>
</evidence>
<dbReference type="PROSITE" id="PS50089">
    <property type="entry name" value="ZF_RING_2"/>
    <property type="match status" value="1"/>
</dbReference>
<evidence type="ECO:0000256" key="3">
    <source>
        <dbReference type="ARBA" id="ARBA00022833"/>
    </source>
</evidence>
<dbReference type="InterPro" id="IPR052667">
    <property type="entry name" value="E3_ubiquitin-ligase_RING"/>
</dbReference>
<keyword evidence="3" id="KW-0862">Zinc</keyword>
<dbReference type="SUPFAM" id="SSF57850">
    <property type="entry name" value="RING/U-box"/>
    <property type="match status" value="1"/>
</dbReference>
<evidence type="ECO:0000259" key="6">
    <source>
        <dbReference type="PROSITE" id="PS50089"/>
    </source>
</evidence>
<feature type="transmembrane region" description="Helical" evidence="5">
    <location>
        <begin position="114"/>
        <end position="135"/>
    </location>
</feature>
<reference evidence="7 8" key="1">
    <citation type="submission" date="2022-04" db="EMBL/GenBank/DDBJ databases">
        <title>Chromosome-level reference genomes for two strains of Caenorhabditis briggsae: an improved platform for comparative genomics.</title>
        <authorList>
            <person name="Stevens L."/>
            <person name="Andersen E."/>
        </authorList>
    </citation>
    <scope>NUCLEOTIDE SEQUENCE [LARGE SCALE GENOMIC DNA]</scope>
    <source>
        <strain evidence="7">VX34</strain>
        <tissue evidence="7">Whole-organism</tissue>
    </source>
</reference>
<dbReference type="OMA" id="INCRICR"/>
<feature type="transmembrane region" description="Helical" evidence="5">
    <location>
        <begin position="147"/>
        <end position="169"/>
    </location>
</feature>
<feature type="transmembrane region" description="Helical" evidence="5">
    <location>
        <begin position="44"/>
        <end position="62"/>
    </location>
</feature>
<dbReference type="InterPro" id="IPR013083">
    <property type="entry name" value="Znf_RING/FYVE/PHD"/>
</dbReference>
<dbReference type="Proteomes" id="UP000829354">
    <property type="component" value="Chromosome III"/>
</dbReference>
<feature type="transmembrane region" description="Helical" evidence="5">
    <location>
        <begin position="83"/>
        <end position="108"/>
    </location>
</feature>
<keyword evidence="5" id="KW-1133">Transmembrane helix</keyword>
<dbReference type="PANTHER" id="PTHR47156:SF7">
    <property type="entry name" value="RING-TYPE DOMAIN-CONTAINING PROTEIN"/>
    <property type="match status" value="1"/>
</dbReference>
<gene>
    <name evidence="7" type="ORF">L5515_002981</name>
</gene>
<dbReference type="InterPro" id="IPR001841">
    <property type="entry name" value="Znf_RING"/>
</dbReference>
<dbReference type="PROSITE" id="PS00518">
    <property type="entry name" value="ZF_RING_1"/>
    <property type="match status" value="1"/>
</dbReference>
<keyword evidence="5" id="KW-0812">Transmembrane</keyword>
<evidence type="ECO:0000313" key="8">
    <source>
        <dbReference type="Proteomes" id="UP000829354"/>
    </source>
</evidence>
<dbReference type="EMBL" id="CP092622">
    <property type="protein sequence ID" value="UMM21192.1"/>
    <property type="molecule type" value="Genomic_DNA"/>
</dbReference>
<keyword evidence="1" id="KW-0479">Metal-binding</keyword>
<protein>
    <recommendedName>
        <fullName evidence="6">RING-type domain-containing protein</fullName>
    </recommendedName>
</protein>
<evidence type="ECO:0000256" key="2">
    <source>
        <dbReference type="ARBA" id="ARBA00022771"/>
    </source>
</evidence>